<keyword evidence="2" id="KW-1185">Reference proteome</keyword>
<dbReference type="Proteomes" id="UP001316184">
    <property type="component" value="Chromosome"/>
</dbReference>
<reference evidence="1 2" key="1">
    <citation type="submission" date="2022-08" db="EMBL/GenBank/DDBJ databases">
        <title>novel species in genus Aeromicrobium.</title>
        <authorList>
            <person name="Ye L."/>
        </authorList>
    </citation>
    <scope>NUCLEOTIDE SEQUENCE [LARGE SCALE GENOMIC DNA]</scope>
    <source>
        <strain evidence="2">zg-Y1379</strain>
    </source>
</reference>
<dbReference type="InterPro" id="IPR039366">
    <property type="entry name" value="Pilotin"/>
</dbReference>
<sequence length="102" mass="10633">MSSELLTVTGTVYFREKISLPPGAIATIKLVDGEGEVLAGTAISSVAVPTEFSLSADPAFAPDPDQLFIWAALRSEAGVWGTTELVPVTADANAVLLTKIED</sequence>
<evidence type="ECO:0000313" key="2">
    <source>
        <dbReference type="Proteomes" id="UP001316184"/>
    </source>
</evidence>
<keyword evidence="1" id="KW-0449">Lipoprotein</keyword>
<name>A0ABY5M993_9ACTN</name>
<accession>A0ABY5M993</accession>
<protein>
    <submittedName>
        <fullName evidence="1">YbaY family lipoprotein</fullName>
    </submittedName>
</protein>
<proteinExistence type="predicted"/>
<dbReference type="EMBL" id="CP102173">
    <property type="protein sequence ID" value="UUP13689.1"/>
    <property type="molecule type" value="Genomic_DNA"/>
</dbReference>
<dbReference type="RefSeq" id="WP_232402383.1">
    <property type="nucleotide sequence ID" value="NZ_CP102173.1"/>
</dbReference>
<dbReference type="Pfam" id="PF09619">
    <property type="entry name" value="YscW"/>
    <property type="match status" value="1"/>
</dbReference>
<gene>
    <name evidence="1" type="ORF">NQV15_17840</name>
</gene>
<organism evidence="1 2">
    <name type="scientific">Aeromicrobium wangtongii</name>
    <dbReference type="NCBI Taxonomy" id="2969247"/>
    <lineage>
        <taxon>Bacteria</taxon>
        <taxon>Bacillati</taxon>
        <taxon>Actinomycetota</taxon>
        <taxon>Actinomycetes</taxon>
        <taxon>Propionibacteriales</taxon>
        <taxon>Nocardioidaceae</taxon>
        <taxon>Aeromicrobium</taxon>
    </lineage>
</organism>
<evidence type="ECO:0000313" key="1">
    <source>
        <dbReference type="EMBL" id="UUP13689.1"/>
    </source>
</evidence>